<accession>A0AAE0G9L8</accession>
<feature type="compositionally biased region" description="Polar residues" evidence="10">
    <location>
        <begin position="221"/>
        <end position="239"/>
    </location>
</feature>
<evidence type="ECO:0000313" key="12">
    <source>
        <dbReference type="EMBL" id="KAK3273818.1"/>
    </source>
</evidence>
<evidence type="ECO:0000313" key="13">
    <source>
        <dbReference type="Proteomes" id="UP001190700"/>
    </source>
</evidence>
<evidence type="ECO:0000259" key="11">
    <source>
        <dbReference type="SMART" id="SM01372"/>
    </source>
</evidence>
<dbReference type="FunFam" id="1.10.10.10:FF:000073">
    <property type="entry name" value="E2F transcription factor 8"/>
    <property type="match status" value="1"/>
</dbReference>
<dbReference type="Gene3D" id="1.10.10.10">
    <property type="entry name" value="Winged helix-like DNA-binding domain superfamily/Winged helix DNA-binding domain"/>
    <property type="match status" value="2"/>
</dbReference>
<reference evidence="12 13" key="1">
    <citation type="journal article" date="2015" name="Genome Biol. Evol.">
        <title>Comparative Genomics of a Bacterivorous Green Alga Reveals Evolutionary Causalities and Consequences of Phago-Mixotrophic Mode of Nutrition.</title>
        <authorList>
            <person name="Burns J.A."/>
            <person name="Paasch A."/>
            <person name="Narechania A."/>
            <person name="Kim E."/>
        </authorList>
    </citation>
    <scope>NUCLEOTIDE SEQUENCE [LARGE SCALE GENOMIC DNA]</scope>
    <source>
        <strain evidence="12 13">PLY_AMNH</strain>
    </source>
</reference>
<dbReference type="GO" id="GO:0000978">
    <property type="term" value="F:RNA polymerase II cis-regulatory region sequence-specific DNA binding"/>
    <property type="evidence" value="ECO:0007669"/>
    <property type="project" value="InterPro"/>
</dbReference>
<evidence type="ECO:0000256" key="4">
    <source>
        <dbReference type="ARBA" id="ARBA00023015"/>
    </source>
</evidence>
<feature type="region of interest" description="Disordered" evidence="10">
    <location>
        <begin position="342"/>
        <end position="379"/>
    </location>
</feature>
<evidence type="ECO:0000256" key="1">
    <source>
        <dbReference type="ARBA" id="ARBA00004123"/>
    </source>
</evidence>
<dbReference type="InterPro" id="IPR036390">
    <property type="entry name" value="WH_DNA-bd_sf"/>
</dbReference>
<comment type="similarity">
    <text evidence="2 9">Belongs to the E2F/DP family.</text>
</comment>
<keyword evidence="13" id="KW-1185">Reference proteome</keyword>
<dbReference type="PANTHER" id="PTHR12081:SF7">
    <property type="entry name" value="TRANSCRIPTION FACTOR EFL-3"/>
    <property type="match status" value="1"/>
</dbReference>
<keyword evidence="8" id="KW-0131">Cell cycle</keyword>
<keyword evidence="5 9" id="KW-0238">DNA-binding</keyword>
<comment type="subcellular location">
    <subcellularLocation>
        <location evidence="1 9">Nucleus</location>
    </subcellularLocation>
</comment>
<keyword evidence="4 9" id="KW-0805">Transcription regulation</keyword>
<dbReference type="InterPro" id="IPR036388">
    <property type="entry name" value="WH-like_DNA-bd_sf"/>
</dbReference>
<dbReference type="GO" id="GO:0090575">
    <property type="term" value="C:RNA polymerase II transcription regulator complex"/>
    <property type="evidence" value="ECO:0007669"/>
    <property type="project" value="TreeGrafter"/>
</dbReference>
<dbReference type="Pfam" id="PF02319">
    <property type="entry name" value="WHD_E2F_TDP"/>
    <property type="match status" value="2"/>
</dbReference>
<feature type="region of interest" description="Disordered" evidence="10">
    <location>
        <begin position="196"/>
        <end position="239"/>
    </location>
</feature>
<sequence length="887" mass="93341">MFTVEAPRNCLSGDQHLPSAQAKACKEESMLGREGTYTSLGAANAQVSCEVHVIGPTHAGVESGRYLNRPGTSDHVATWNSEGICPTPSATAMTVYGELPTTHAISVPAPGRSNVPESSVRAAETHFAPPREVSVEPHVQPHKVDENDASAAQFSPTTSNRMQLAAMASARALKESLVHGLPESLASLPTGPTFHSPLPTDVSTSNYAVASHPDQARATESPPSTIEGSESVPQGDATTYSRKDKSLGLLCENFLNLYGTGEEGLISLDEAAARLGVERRRIYDIVNVLESVEVVVRKAKNKYTWHGLSRLPQALSKLKAMGIQEFGEGCWEKEEVCNTPMCADSADDEDDEEQETGQAKYPSASILSPTSDASAGGGECRREKSLGLLSQKFVQLFLISRSKVVSLDDAAKTLLGTCTDFAKLKTKVRRLYDIANILASLHLIEKTHLVDSRKPAFRWLGTENEIVNSSVVAGNSLRWLPTSRCVSFSPSSTAPSSSCDGLTSPPPAPASLHPHKSPHTPSTSSVDAPLPTYVVPSSNSPRGALPTRHEVKTPAPPSLDPKSLTAKRTRSVDSVGEVPPEAEAGTPKRSRSTPLQTGISGEADATATVGAASASAQSPSAFPLAPPNLSQFSPMNPMANPFIAGMAAMYAAGVASGHMPGLQPGAAMPPLPLPLVGMPAPVDLTPSPTAASTSSATEQEGGGERAIEVKHATAPGSTLIAPSATIGASPEQPTSASVSSAGATQLEVGTVQNASPTSILSPNLAVPPSPGMHGMYGWPGGAPNTQMLPPPAPVRPVPKALQVPGLAPVHPPPFVDVYMPEQFAHDPSFPKLPKTPAVDPSATSQALHYRNDTLNEYFAHYVDSWKAWYWHHQMLTPSKAEASLDDQ</sequence>
<name>A0AAE0G9L8_9CHLO</name>
<evidence type="ECO:0000256" key="9">
    <source>
        <dbReference type="RuleBase" id="RU003796"/>
    </source>
</evidence>
<dbReference type="SUPFAM" id="SSF46785">
    <property type="entry name" value="Winged helix' DNA-binding domain"/>
    <property type="match status" value="2"/>
</dbReference>
<comment type="caution">
    <text evidence="12">The sequence shown here is derived from an EMBL/GenBank/DDBJ whole genome shotgun (WGS) entry which is preliminary data.</text>
</comment>
<feature type="region of interest" description="Disordered" evidence="10">
    <location>
        <begin position="494"/>
        <end position="598"/>
    </location>
</feature>
<dbReference type="InterPro" id="IPR003316">
    <property type="entry name" value="E2F_WHTH_DNA-bd_dom"/>
</dbReference>
<keyword evidence="3" id="KW-0678">Repressor</keyword>
<evidence type="ECO:0000256" key="10">
    <source>
        <dbReference type="SAM" id="MobiDB-lite"/>
    </source>
</evidence>
<evidence type="ECO:0000256" key="7">
    <source>
        <dbReference type="ARBA" id="ARBA00023242"/>
    </source>
</evidence>
<feature type="compositionally biased region" description="Acidic residues" evidence="10">
    <location>
        <begin position="345"/>
        <end position="355"/>
    </location>
</feature>
<feature type="domain" description="E2F/DP family winged-helix DNA-binding" evidence="11">
    <location>
        <begin position="381"/>
        <end position="461"/>
    </location>
</feature>
<evidence type="ECO:0000256" key="6">
    <source>
        <dbReference type="ARBA" id="ARBA00023163"/>
    </source>
</evidence>
<dbReference type="InterPro" id="IPR015633">
    <property type="entry name" value="E2F"/>
</dbReference>
<dbReference type="EMBL" id="LGRX02008239">
    <property type="protein sequence ID" value="KAK3273818.1"/>
    <property type="molecule type" value="Genomic_DNA"/>
</dbReference>
<evidence type="ECO:0000256" key="2">
    <source>
        <dbReference type="ARBA" id="ARBA00010940"/>
    </source>
</evidence>
<dbReference type="SMART" id="SM01372">
    <property type="entry name" value="E2F_TDP"/>
    <property type="match status" value="2"/>
</dbReference>
<keyword evidence="6 9" id="KW-0804">Transcription</keyword>
<proteinExistence type="inferred from homology"/>
<dbReference type="AlphaFoldDB" id="A0AAE0G9L8"/>
<feature type="compositionally biased region" description="Low complexity" evidence="10">
    <location>
        <begin position="684"/>
        <end position="697"/>
    </location>
</feature>
<keyword evidence="7 9" id="KW-0539">Nucleus</keyword>
<feature type="region of interest" description="Disordered" evidence="10">
    <location>
        <begin position="684"/>
        <end position="704"/>
    </location>
</feature>
<evidence type="ECO:0000256" key="5">
    <source>
        <dbReference type="ARBA" id="ARBA00023125"/>
    </source>
</evidence>
<dbReference type="FunFam" id="1.10.10.10:FF:000295">
    <property type="entry name" value="E2F transcription factor-like E2FE"/>
    <property type="match status" value="1"/>
</dbReference>
<gene>
    <name evidence="12" type="ORF">CYMTET_17965</name>
</gene>
<dbReference type="PANTHER" id="PTHR12081">
    <property type="entry name" value="TRANSCRIPTION FACTOR E2F"/>
    <property type="match status" value="1"/>
</dbReference>
<feature type="domain" description="E2F/DP family winged-helix DNA-binding" evidence="11">
    <location>
        <begin position="242"/>
        <end position="307"/>
    </location>
</feature>
<organism evidence="12 13">
    <name type="scientific">Cymbomonas tetramitiformis</name>
    <dbReference type="NCBI Taxonomy" id="36881"/>
    <lineage>
        <taxon>Eukaryota</taxon>
        <taxon>Viridiplantae</taxon>
        <taxon>Chlorophyta</taxon>
        <taxon>Pyramimonadophyceae</taxon>
        <taxon>Pyramimonadales</taxon>
        <taxon>Pyramimonadaceae</taxon>
        <taxon>Cymbomonas</taxon>
    </lineage>
</organism>
<protein>
    <submittedName>
        <fullName evidence="12">E2F/DP winged-helix DNA-binding domain</fullName>
    </submittedName>
</protein>
<evidence type="ECO:0000256" key="8">
    <source>
        <dbReference type="ARBA" id="ARBA00023306"/>
    </source>
</evidence>
<evidence type="ECO:0000256" key="3">
    <source>
        <dbReference type="ARBA" id="ARBA00022491"/>
    </source>
</evidence>
<dbReference type="GO" id="GO:0000981">
    <property type="term" value="F:DNA-binding transcription factor activity, RNA polymerase II-specific"/>
    <property type="evidence" value="ECO:0007669"/>
    <property type="project" value="TreeGrafter"/>
</dbReference>
<feature type="region of interest" description="Disordered" evidence="10">
    <location>
        <begin position="107"/>
        <end position="140"/>
    </location>
</feature>
<dbReference type="Proteomes" id="UP001190700">
    <property type="component" value="Unassembled WGS sequence"/>
</dbReference>